<evidence type="ECO:0000313" key="5">
    <source>
        <dbReference type="Proteomes" id="UP001431209"/>
    </source>
</evidence>
<evidence type="ECO:0000256" key="3">
    <source>
        <dbReference type="SAM" id="Phobius"/>
    </source>
</evidence>
<feature type="compositionally biased region" description="Basic residues" evidence="2">
    <location>
        <begin position="249"/>
        <end position="258"/>
    </location>
</feature>
<organism evidence="4 5">
    <name type="scientific">Acrasis kona</name>
    <dbReference type="NCBI Taxonomy" id="1008807"/>
    <lineage>
        <taxon>Eukaryota</taxon>
        <taxon>Discoba</taxon>
        <taxon>Heterolobosea</taxon>
        <taxon>Tetramitia</taxon>
        <taxon>Eutetramitia</taxon>
        <taxon>Acrasidae</taxon>
        <taxon>Acrasis</taxon>
    </lineage>
</organism>
<keyword evidence="3" id="KW-0472">Membrane</keyword>
<evidence type="ECO:0000256" key="1">
    <source>
        <dbReference type="ARBA" id="ARBA00022729"/>
    </source>
</evidence>
<dbReference type="SUPFAM" id="SSF52833">
    <property type="entry name" value="Thioredoxin-like"/>
    <property type="match status" value="1"/>
</dbReference>
<reference evidence="4 5" key="1">
    <citation type="submission" date="2024-03" db="EMBL/GenBank/DDBJ databases">
        <title>The Acrasis kona genome and developmental transcriptomes reveal deep origins of eukaryotic multicellular pathways.</title>
        <authorList>
            <person name="Sheikh S."/>
            <person name="Fu C.-J."/>
            <person name="Brown M.W."/>
            <person name="Baldauf S.L."/>
        </authorList>
    </citation>
    <scope>NUCLEOTIDE SEQUENCE [LARGE SCALE GENOMIC DNA]</scope>
    <source>
        <strain evidence="4 5">ATCC MYA-3509</strain>
    </source>
</reference>
<accession>A0AAW2ZK60</accession>
<proteinExistence type="predicted"/>
<keyword evidence="3" id="KW-0812">Transmembrane</keyword>
<gene>
    <name evidence="4" type="ORF">AKO1_009053</name>
</gene>
<keyword evidence="3" id="KW-1133">Transmembrane helix</keyword>
<dbReference type="InterPro" id="IPR036249">
    <property type="entry name" value="Thioredoxin-like_sf"/>
</dbReference>
<keyword evidence="5" id="KW-1185">Reference proteome</keyword>
<feature type="transmembrane region" description="Helical" evidence="3">
    <location>
        <begin position="20"/>
        <end position="42"/>
    </location>
</feature>
<protein>
    <submittedName>
        <fullName evidence="4">Thioredoxin domain-containing protein</fullName>
    </submittedName>
</protein>
<sequence>MKQKNTKPNTVNKPTSTVNVLNVIKVSALVAIVVAVLSLLIFEPSKKKAAQNAKRILRNKIDQELNLDAELYEDLYDDLGLSRGYNDNIRWFNSMKNTTAAIKEEDKPALILFTKNNCTACDTLKGIFNKSPVVERLSDYFVMTNLLEGEEFTGKEFAVDGAYFPRIYFLDRNGKVNPEINNKHKDIYESYKHYYYTADAVVAVMKDALSNLTDVDPEQAVKEEEEQWDENEDIWEGVDEEEEEEPVKKGQRKNKYKTTAKDQDETNDLLEELVE</sequence>
<dbReference type="PANTHER" id="PTHR15337">
    <property type="entry name" value="ANTERIOR GRADIENT PROTEIN-RELATED"/>
    <property type="match status" value="1"/>
</dbReference>
<keyword evidence="1" id="KW-0732">Signal</keyword>
<dbReference type="Proteomes" id="UP001431209">
    <property type="component" value="Unassembled WGS sequence"/>
</dbReference>
<name>A0AAW2ZK60_9EUKA</name>
<feature type="compositionally biased region" description="Acidic residues" evidence="2">
    <location>
        <begin position="265"/>
        <end position="275"/>
    </location>
</feature>
<dbReference type="InterPro" id="IPR051099">
    <property type="entry name" value="AGR/TXD"/>
</dbReference>
<dbReference type="EMBL" id="JAOPGA020001514">
    <property type="protein sequence ID" value="KAL0489111.1"/>
    <property type="molecule type" value="Genomic_DNA"/>
</dbReference>
<comment type="caution">
    <text evidence="4">The sequence shown here is derived from an EMBL/GenBank/DDBJ whole genome shotgun (WGS) entry which is preliminary data.</text>
</comment>
<feature type="compositionally biased region" description="Acidic residues" evidence="2">
    <location>
        <begin position="223"/>
        <end position="245"/>
    </location>
</feature>
<feature type="region of interest" description="Disordered" evidence="2">
    <location>
        <begin position="216"/>
        <end position="275"/>
    </location>
</feature>
<dbReference type="AlphaFoldDB" id="A0AAW2ZK60"/>
<dbReference type="Pfam" id="PF13899">
    <property type="entry name" value="Thioredoxin_7"/>
    <property type="match status" value="1"/>
</dbReference>
<dbReference type="Gene3D" id="3.40.30.10">
    <property type="entry name" value="Glutaredoxin"/>
    <property type="match status" value="1"/>
</dbReference>
<evidence type="ECO:0000256" key="2">
    <source>
        <dbReference type="SAM" id="MobiDB-lite"/>
    </source>
</evidence>
<evidence type="ECO:0000313" key="4">
    <source>
        <dbReference type="EMBL" id="KAL0489111.1"/>
    </source>
</evidence>
<dbReference type="PANTHER" id="PTHR15337:SF11">
    <property type="entry name" value="THIOREDOXIN DOMAIN-CONTAINING PROTEIN"/>
    <property type="match status" value="1"/>
</dbReference>